<dbReference type="Gene3D" id="3.30.70.1440">
    <property type="entry name" value="Multidrug efflux transporter AcrB pore domain"/>
    <property type="match status" value="1"/>
</dbReference>
<feature type="transmembrane region" description="Helical" evidence="9">
    <location>
        <begin position="399"/>
        <end position="424"/>
    </location>
</feature>
<comment type="subcellular location">
    <subcellularLocation>
        <location evidence="1">Cell membrane</location>
        <topology evidence="1">Multi-pass membrane protein</topology>
    </subcellularLocation>
</comment>
<dbReference type="Gene3D" id="3.30.70.1430">
    <property type="entry name" value="Multidrug efflux transporter AcrB pore domain"/>
    <property type="match status" value="2"/>
</dbReference>
<dbReference type="PANTHER" id="PTHR32063:SF24">
    <property type="entry name" value="CATION EFFLUX SYSTEM (ACRB_ACRD_ACRF FAMILY)"/>
    <property type="match status" value="1"/>
</dbReference>
<sequence>MFQKIISFSVKNKLIVFFGVVALIGGGIYSMTQLSVNAVPDITNNQVQVVTVSPSLSAQEVEQFITYPIEISMANIPMVEEIRSISKYGLSVVTIVFEEDVAVLDTRQYVQEQITIVSDEIPAKLGAPELMPITTGLGEIYQYTLEVDEELQEEYGAMELRTIQDWIVKRQLSGIKGIVEVSSFGGYLKQYEVAVNPSLMAQHKVSFQDIIEALNVNNENSGGSYIEKNQNAYYVRTEGMMVNLEDIQNTVLKHDSQTPVLIKDIGTVQFGNAKRFGAMTKDGKGEAVGGITLMLKGANSSETLDLVNKRVAEVQKSLPEGVRIKPYLDRSDLVGRAINTVKTNLLEGGVIVILVLILLLGNFRAGLIVASIIPLSLLFAFIMMNIFDVSANLMSLGAIDFGIVVDGAVIIVESILHILFTVHLGKQLNQSQMDEVVVDASQKIYKSAAFGVLIILVVFLPILSLTGIEGKTFKPMAQTVSFAILGAMILSMTYVPMMTALFLKKNIKDRVTFADKVMNRLKVAYKPVLSSSLRNPKVTISLSVILLAIALFIFNRMGSEFIPQLEEGDLAMQMTLPPGSSLEQSIATSTKAERILLDNFPEVESVVSKIGTAEVPTDPMSIELADIMIILKPKDEWTTAEDRFDLIEKMEDKLAVIPTAIFEFTQPIQLRFNELITGAKSDIAVKIYGEDLAKLADYGQQASDIIKEVPGAADVKVEQTEGLAQWVISYNRKKAAQYGVSIEELNSIIRAAYAGENAGFVFEGERKFELVVRLKESFRNSIDLHKLTIQGQKGSLIPLSEVADLEYKEGPLQISRDDTRRRVVVGVNVRDRDIAGLVADIEANLESQLDLDPGYSVKYGGQFETLEKASKRLAIAVPVALILIFILLYFAFGKVKYALLIYSAVPLSAIGGVLALWIRGMPFSISAGVGFIALFGVAVLNGIVLISHLNDLKKEKDMDLIQLIKIGSTDRLRPVLMTALVASLGFLPMALSTSSGAEVQKPLASVVIGGLITATFLTLVVLPSLYYLMNKNKGKSGSKVATMLVLMLFSFFCFHQNAKAQDQNHEPETLKMMIQNAMEQNPQIQNAKLRIEQAETFKAQAFQIPSTNINYQRGQIDGPEIDYSWNFQQSIGNIPASFRRQKMAGAQIDLAQKEYNLAKKEMSSEIRKAWNNWVFTLKQVDFLKAQADLLKTSMSQAEEMVEKGESGKLETLSLSGQLMSIENELIKGRRMLNDNIKALKQLCFCDQLPDSATTYSRYEWSDSIDSLTLDAAFTQRNEQQLLAATTNIKVGKAQYFPSAYVGYVNQSLQNITGYQSVQVGISIPIVYNGVKGKIEELKIEKDIQQSTLEWQNNERNQRLISAKSDFKNYSTLIQKSSSMMEELDDLESSSSEALKIGELNFYEFVQNLSALYNIQKTNLELQKEIANISIELQYLTERK</sequence>
<dbReference type="OrthoDB" id="636130at2"/>
<dbReference type="Gene3D" id="3.30.2090.10">
    <property type="entry name" value="Multidrug efflux transporter AcrB TolC docking domain, DN and DC subdomains"/>
    <property type="match status" value="2"/>
</dbReference>
<feature type="transmembrane region" description="Helical" evidence="9">
    <location>
        <begin position="1040"/>
        <end position="1058"/>
    </location>
</feature>
<dbReference type="RefSeq" id="WP_085517599.1">
    <property type="nucleotide sequence ID" value="NZ_FXAW01000005.1"/>
</dbReference>
<feature type="transmembrane region" description="Helical" evidence="9">
    <location>
        <begin position="899"/>
        <end position="918"/>
    </location>
</feature>
<feature type="transmembrane region" description="Helical" evidence="9">
    <location>
        <begin position="367"/>
        <end position="387"/>
    </location>
</feature>
<dbReference type="InterPro" id="IPR001036">
    <property type="entry name" value="Acrflvin-R"/>
</dbReference>
<dbReference type="STRING" id="1028.SAMN05661096_02463"/>
<dbReference type="InterPro" id="IPR004763">
    <property type="entry name" value="CusA-like"/>
</dbReference>
<dbReference type="PRINTS" id="PR00702">
    <property type="entry name" value="ACRIFLAVINRP"/>
</dbReference>
<comment type="similarity">
    <text evidence="2">Belongs to the resistance-nodulation-cell division (RND) (TC 2.A.6) family.</text>
</comment>
<evidence type="ECO:0000256" key="2">
    <source>
        <dbReference type="ARBA" id="ARBA00010942"/>
    </source>
</evidence>
<feature type="coiled-coil region" evidence="8">
    <location>
        <begin position="1148"/>
        <end position="1200"/>
    </location>
</feature>
<dbReference type="GO" id="GO:0008324">
    <property type="term" value="F:monoatomic cation transmembrane transporter activity"/>
    <property type="evidence" value="ECO:0007669"/>
    <property type="project" value="InterPro"/>
</dbReference>
<feature type="transmembrane region" description="Helical" evidence="9">
    <location>
        <begin position="444"/>
        <end position="468"/>
    </location>
</feature>
<evidence type="ECO:0000256" key="3">
    <source>
        <dbReference type="ARBA" id="ARBA00022448"/>
    </source>
</evidence>
<name>A0A1X7K9S5_9BACT</name>
<feature type="transmembrane region" description="Helical" evidence="9">
    <location>
        <begin position="971"/>
        <end position="991"/>
    </location>
</feature>
<dbReference type="Gene3D" id="1.20.1600.10">
    <property type="entry name" value="Outer membrane efflux proteins (OEP)"/>
    <property type="match status" value="1"/>
</dbReference>
<keyword evidence="11" id="KW-1185">Reference proteome</keyword>
<dbReference type="GO" id="GO:0042910">
    <property type="term" value="F:xenobiotic transmembrane transporter activity"/>
    <property type="evidence" value="ECO:0007669"/>
    <property type="project" value="TreeGrafter"/>
</dbReference>
<dbReference type="GO" id="GO:0015562">
    <property type="term" value="F:efflux transmembrane transporter activity"/>
    <property type="evidence" value="ECO:0007669"/>
    <property type="project" value="InterPro"/>
</dbReference>
<dbReference type="GO" id="GO:0005886">
    <property type="term" value="C:plasma membrane"/>
    <property type="evidence" value="ECO:0007669"/>
    <property type="project" value="UniProtKB-SubCell"/>
</dbReference>
<evidence type="ECO:0000256" key="8">
    <source>
        <dbReference type="SAM" id="Coils"/>
    </source>
</evidence>
<dbReference type="PANTHER" id="PTHR32063">
    <property type="match status" value="1"/>
</dbReference>
<dbReference type="Gene3D" id="1.20.1640.10">
    <property type="entry name" value="Multidrug efflux transporter AcrB transmembrane domain"/>
    <property type="match status" value="2"/>
</dbReference>
<dbReference type="SUPFAM" id="SSF82866">
    <property type="entry name" value="Multidrug efflux transporter AcrB transmembrane domain"/>
    <property type="match status" value="2"/>
</dbReference>
<evidence type="ECO:0000256" key="9">
    <source>
        <dbReference type="SAM" id="Phobius"/>
    </source>
</evidence>
<dbReference type="SUPFAM" id="SSF56954">
    <property type="entry name" value="Outer membrane efflux proteins (OEP)"/>
    <property type="match status" value="1"/>
</dbReference>
<protein>
    <submittedName>
        <fullName evidence="10">Cobalt-zinc-cadmium resistance protein CzcA</fullName>
    </submittedName>
</protein>
<dbReference type="EMBL" id="FXAW01000005">
    <property type="protein sequence ID" value="SMG37542.1"/>
    <property type="molecule type" value="Genomic_DNA"/>
</dbReference>
<organism evidence="10 11">
    <name type="scientific">Marivirga sericea</name>
    <dbReference type="NCBI Taxonomy" id="1028"/>
    <lineage>
        <taxon>Bacteria</taxon>
        <taxon>Pseudomonadati</taxon>
        <taxon>Bacteroidota</taxon>
        <taxon>Cytophagia</taxon>
        <taxon>Cytophagales</taxon>
        <taxon>Marivirgaceae</taxon>
        <taxon>Marivirga</taxon>
    </lineage>
</organism>
<dbReference type="Proteomes" id="UP000193804">
    <property type="component" value="Unassembled WGS sequence"/>
</dbReference>
<feature type="transmembrane region" description="Helical" evidence="9">
    <location>
        <begin position="343"/>
        <end position="360"/>
    </location>
</feature>
<feature type="transmembrane region" description="Helical" evidence="9">
    <location>
        <begin position="924"/>
        <end position="950"/>
    </location>
</feature>
<keyword evidence="6 9" id="KW-1133">Transmembrane helix</keyword>
<keyword evidence="8" id="KW-0175">Coiled coil</keyword>
<proteinExistence type="inferred from homology"/>
<evidence type="ECO:0000256" key="7">
    <source>
        <dbReference type="ARBA" id="ARBA00023136"/>
    </source>
</evidence>
<evidence type="ECO:0000313" key="11">
    <source>
        <dbReference type="Proteomes" id="UP000193804"/>
    </source>
</evidence>
<gene>
    <name evidence="10" type="ORF">SAMN05661096_02463</name>
</gene>
<keyword evidence="4" id="KW-1003">Cell membrane</keyword>
<dbReference type="SUPFAM" id="SSF82693">
    <property type="entry name" value="Multidrug efflux transporter AcrB pore domain, PN1, PN2, PC1 and PC2 subdomains"/>
    <property type="match status" value="3"/>
</dbReference>
<evidence type="ECO:0000256" key="6">
    <source>
        <dbReference type="ARBA" id="ARBA00022989"/>
    </source>
</evidence>
<keyword evidence="3" id="KW-0813">Transport</keyword>
<dbReference type="NCBIfam" id="TIGR00914">
    <property type="entry name" value="2A0601"/>
    <property type="match status" value="1"/>
</dbReference>
<feature type="transmembrane region" description="Helical" evidence="9">
    <location>
        <begin position="480"/>
        <end position="503"/>
    </location>
</feature>
<feature type="transmembrane region" description="Helical" evidence="9">
    <location>
        <begin position="538"/>
        <end position="554"/>
    </location>
</feature>
<evidence type="ECO:0000256" key="1">
    <source>
        <dbReference type="ARBA" id="ARBA00004651"/>
    </source>
</evidence>
<evidence type="ECO:0000313" key="10">
    <source>
        <dbReference type="EMBL" id="SMG37542.1"/>
    </source>
</evidence>
<keyword evidence="5 9" id="KW-0812">Transmembrane</keyword>
<feature type="transmembrane region" description="Helical" evidence="9">
    <location>
        <begin position="873"/>
        <end position="892"/>
    </location>
</feature>
<evidence type="ECO:0000256" key="4">
    <source>
        <dbReference type="ARBA" id="ARBA00022475"/>
    </source>
</evidence>
<reference evidence="11" key="1">
    <citation type="submission" date="2017-04" db="EMBL/GenBank/DDBJ databases">
        <authorList>
            <person name="Varghese N."/>
            <person name="Submissions S."/>
        </authorList>
    </citation>
    <scope>NUCLEOTIDE SEQUENCE [LARGE SCALE GENOMIC DNA]</scope>
    <source>
        <strain evidence="11">DSM 4125</strain>
    </source>
</reference>
<evidence type="ECO:0000256" key="5">
    <source>
        <dbReference type="ARBA" id="ARBA00022692"/>
    </source>
</evidence>
<feature type="transmembrane region" description="Helical" evidence="9">
    <location>
        <begin position="1003"/>
        <end position="1028"/>
    </location>
</feature>
<dbReference type="Gene3D" id="3.30.70.1320">
    <property type="entry name" value="Multidrug efflux transporter AcrB pore domain like"/>
    <property type="match status" value="1"/>
</dbReference>
<keyword evidence="7 9" id="KW-0472">Membrane</keyword>
<dbReference type="SUPFAM" id="SSF82714">
    <property type="entry name" value="Multidrug efflux transporter AcrB TolC docking domain, DN and DC subdomains"/>
    <property type="match status" value="2"/>
</dbReference>
<dbReference type="InterPro" id="IPR027463">
    <property type="entry name" value="AcrB_DN_DC_subdom"/>
</dbReference>
<accession>A0A1X7K9S5</accession>
<dbReference type="Pfam" id="PF00873">
    <property type="entry name" value="ACR_tran"/>
    <property type="match status" value="1"/>
</dbReference>